<dbReference type="PANTHER" id="PTHR11740:SF39">
    <property type="entry name" value="CASEIN KINASE II SUBUNIT BETA"/>
    <property type="match status" value="1"/>
</dbReference>
<comment type="caution">
    <text evidence="4">The sequence shown here is derived from an EMBL/GenBank/DDBJ whole genome shotgun (WGS) entry which is preliminary data.</text>
</comment>
<dbReference type="Pfam" id="PF01214">
    <property type="entry name" value="CK_II_beta"/>
    <property type="match status" value="1"/>
</dbReference>
<dbReference type="InterPro" id="IPR035991">
    <property type="entry name" value="Casein_kinase_II_beta-like"/>
</dbReference>
<sequence>MDDISTGSESDYSNSWIAWFLSTKGNEYFAEVDEDYILDRFNLTGLNGEVVQEYSRALDLITDSLDDEALDDDVREAVETSARFLYGLIHARYIVTSRGLSKMLDKYRKADFGRCPRVYCYSQPLLPVGLSDIPYQKAVKLYCPRCEDIYSPKSNRHGSIDGAYFGTTFPHMLFMVYPQMIPAKTQPVGEVSRGLGIAGSLTGAGREQPSSVGTVSTAAAAVKAERYEPRIFGFRVNEEAKLSRWRTARRDTQIARLEALEKEQAQPNL</sequence>
<dbReference type="SUPFAM" id="SSF57798">
    <property type="entry name" value="Casein kinase II beta subunit"/>
    <property type="match status" value="1"/>
</dbReference>
<organism evidence="4 5">
    <name type="scientific">Saitozyma podzolica</name>
    <dbReference type="NCBI Taxonomy" id="1890683"/>
    <lineage>
        <taxon>Eukaryota</taxon>
        <taxon>Fungi</taxon>
        <taxon>Dikarya</taxon>
        <taxon>Basidiomycota</taxon>
        <taxon>Agaricomycotina</taxon>
        <taxon>Tremellomycetes</taxon>
        <taxon>Tremellales</taxon>
        <taxon>Trimorphomycetaceae</taxon>
        <taxon>Saitozyma</taxon>
    </lineage>
</organism>
<name>A0A427YQU2_9TREE</name>
<dbReference type="GO" id="GO:0019887">
    <property type="term" value="F:protein kinase regulator activity"/>
    <property type="evidence" value="ECO:0007669"/>
    <property type="project" value="InterPro"/>
</dbReference>
<dbReference type="GO" id="GO:0006359">
    <property type="term" value="P:regulation of transcription by RNA polymerase III"/>
    <property type="evidence" value="ECO:0007669"/>
    <property type="project" value="TreeGrafter"/>
</dbReference>
<keyword evidence="5" id="KW-1185">Reference proteome</keyword>
<dbReference type="AlphaFoldDB" id="A0A427YQU2"/>
<dbReference type="InterPro" id="IPR000704">
    <property type="entry name" value="Casein_kinase_II_reg-sub"/>
</dbReference>
<evidence type="ECO:0000313" key="5">
    <source>
        <dbReference type="Proteomes" id="UP000279259"/>
    </source>
</evidence>
<dbReference type="PRINTS" id="PR00472">
    <property type="entry name" value="CASNKINASEII"/>
</dbReference>
<evidence type="ECO:0000256" key="1">
    <source>
        <dbReference type="ARBA" id="ARBA00006941"/>
    </source>
</evidence>
<dbReference type="GO" id="GO:0005956">
    <property type="term" value="C:protein kinase CK2 complex"/>
    <property type="evidence" value="ECO:0007669"/>
    <property type="project" value="UniProtKB-UniRule"/>
</dbReference>
<dbReference type="GO" id="GO:0005737">
    <property type="term" value="C:cytoplasm"/>
    <property type="evidence" value="ECO:0007669"/>
    <property type="project" value="TreeGrafter"/>
</dbReference>
<evidence type="ECO:0000313" key="4">
    <source>
        <dbReference type="EMBL" id="RSH93461.1"/>
    </source>
</evidence>
<comment type="similarity">
    <text evidence="1 3">Belongs to the casein kinase 2 subunit beta family.</text>
</comment>
<dbReference type="PANTHER" id="PTHR11740">
    <property type="entry name" value="CASEIN KINASE II SUBUNIT BETA"/>
    <property type="match status" value="1"/>
</dbReference>
<dbReference type="Proteomes" id="UP000279259">
    <property type="component" value="Unassembled WGS sequence"/>
</dbReference>
<dbReference type="STRING" id="1890683.A0A427YQU2"/>
<protein>
    <recommendedName>
        <fullName evidence="3">Casein kinase II subunit beta</fullName>
        <shortName evidence="3">CK II beta</shortName>
    </recommendedName>
</protein>
<accession>A0A427YQU2</accession>
<proteinExistence type="inferred from homology"/>
<evidence type="ECO:0000256" key="2">
    <source>
        <dbReference type="ARBA" id="ARBA00045899"/>
    </source>
</evidence>
<gene>
    <name evidence="4" type="primary">CKB2</name>
    <name evidence="4" type="ORF">EHS25_007817</name>
</gene>
<comment type="function">
    <text evidence="2 3">Regulatory subunit of casein kinase II/CK2. As part of the kinase complex regulates the basal catalytic activity of the alpha subunit a constitutively active serine/threonine-protein kinase that phosphorylates a large number of substrates containing acidic residues C-terminal to the phosphorylated serine or threonine.</text>
</comment>
<evidence type="ECO:0000256" key="3">
    <source>
        <dbReference type="RuleBase" id="RU361268"/>
    </source>
</evidence>
<comment type="subunit">
    <text evidence="3">Tetramer of two alpha and two beta subunits.</text>
</comment>
<dbReference type="SMART" id="SM01085">
    <property type="entry name" value="CK_II_beta"/>
    <property type="match status" value="1"/>
</dbReference>
<dbReference type="OrthoDB" id="3971593at2759"/>
<reference evidence="4 5" key="1">
    <citation type="submission" date="2018-11" db="EMBL/GenBank/DDBJ databases">
        <title>Genome sequence of Saitozyma podzolica DSM 27192.</title>
        <authorList>
            <person name="Aliyu H."/>
            <person name="Gorte O."/>
            <person name="Ochsenreither K."/>
        </authorList>
    </citation>
    <scope>NUCLEOTIDE SEQUENCE [LARGE SCALE GENOMIC DNA]</scope>
    <source>
        <strain evidence="4 5">DSM 27192</strain>
    </source>
</reference>
<dbReference type="EMBL" id="RSCD01000004">
    <property type="protein sequence ID" value="RSH93461.1"/>
    <property type="molecule type" value="Genomic_DNA"/>
</dbReference>
<dbReference type="Gene3D" id="2.20.25.20">
    <property type="match status" value="1"/>
</dbReference>
<dbReference type="PROSITE" id="PS01101">
    <property type="entry name" value="CK2_BETA"/>
    <property type="match status" value="1"/>
</dbReference>
<dbReference type="Gene3D" id="1.10.1820.10">
    <property type="entry name" value="protein kinase ck2 holoenzyme, chain C, domain 1"/>
    <property type="match status" value="1"/>
</dbReference>
<dbReference type="FunFam" id="1.10.1820.10:FF:000003">
    <property type="entry name" value="Casein kinase II subunit beta"/>
    <property type="match status" value="1"/>
</dbReference>
<dbReference type="InterPro" id="IPR016149">
    <property type="entry name" value="Casein_kin_II_reg-sub_N"/>
</dbReference>
<dbReference type="GO" id="GO:0034456">
    <property type="term" value="C:UTP-C complex"/>
    <property type="evidence" value="ECO:0007669"/>
    <property type="project" value="TreeGrafter"/>
</dbReference>
<dbReference type="FunFam" id="2.20.25.20:FF:000002">
    <property type="entry name" value="Casein kinase II subunit beta"/>
    <property type="match status" value="1"/>
</dbReference>